<dbReference type="EMBL" id="JAATEN010000024">
    <property type="protein sequence ID" value="NJQ03383.1"/>
    <property type="molecule type" value="Genomic_DNA"/>
</dbReference>
<dbReference type="RefSeq" id="WP_168104007.1">
    <property type="nucleotide sequence ID" value="NZ_JAATEN010000024.1"/>
</dbReference>
<evidence type="ECO:0000313" key="4">
    <source>
        <dbReference type="EMBL" id="NJQ03383.1"/>
    </source>
</evidence>
<comment type="similarity">
    <text evidence="1">Belongs to the amidase family.</text>
</comment>
<dbReference type="InterPro" id="IPR000120">
    <property type="entry name" value="Amidase"/>
</dbReference>
<evidence type="ECO:0000256" key="2">
    <source>
        <dbReference type="SAM" id="MobiDB-lite"/>
    </source>
</evidence>
<keyword evidence="5" id="KW-1185">Reference proteome</keyword>
<dbReference type="PANTHER" id="PTHR11895">
    <property type="entry name" value="TRANSAMIDASE"/>
    <property type="match status" value="1"/>
</dbReference>
<dbReference type="SUPFAM" id="SSF75304">
    <property type="entry name" value="Amidase signature (AS) enzymes"/>
    <property type="match status" value="1"/>
</dbReference>
<feature type="domain" description="Amidase" evidence="3">
    <location>
        <begin position="25"/>
        <end position="464"/>
    </location>
</feature>
<accession>A0ABX1C1U5</accession>
<dbReference type="InterPro" id="IPR023631">
    <property type="entry name" value="Amidase_dom"/>
</dbReference>
<dbReference type="Pfam" id="PF01425">
    <property type="entry name" value="Amidase"/>
    <property type="match status" value="1"/>
</dbReference>
<evidence type="ECO:0000256" key="1">
    <source>
        <dbReference type="ARBA" id="ARBA00009199"/>
    </source>
</evidence>
<dbReference type="Proteomes" id="UP000695264">
    <property type="component" value="Unassembled WGS sequence"/>
</dbReference>
<dbReference type="Gene3D" id="3.90.1300.10">
    <property type="entry name" value="Amidase signature (AS) domain"/>
    <property type="match status" value="1"/>
</dbReference>
<comment type="caution">
    <text evidence="4">The sequence shown here is derived from an EMBL/GenBank/DDBJ whole genome shotgun (WGS) entry which is preliminary data.</text>
</comment>
<dbReference type="PANTHER" id="PTHR11895:SF7">
    <property type="entry name" value="GLUTAMYL-TRNA(GLN) AMIDOTRANSFERASE SUBUNIT A, MITOCHONDRIAL"/>
    <property type="match status" value="1"/>
</dbReference>
<gene>
    <name evidence="4" type="ORF">HCK00_23355</name>
</gene>
<dbReference type="PROSITE" id="PS00571">
    <property type="entry name" value="AMIDASES"/>
    <property type="match status" value="1"/>
</dbReference>
<proteinExistence type="inferred from homology"/>
<organism evidence="4 5">
    <name type="scientific">Streptomyces zingiberis</name>
    <dbReference type="NCBI Taxonomy" id="2053010"/>
    <lineage>
        <taxon>Bacteria</taxon>
        <taxon>Bacillati</taxon>
        <taxon>Actinomycetota</taxon>
        <taxon>Actinomycetes</taxon>
        <taxon>Kitasatosporales</taxon>
        <taxon>Streptomycetaceae</taxon>
        <taxon>Streptomyces</taxon>
    </lineage>
</organism>
<protein>
    <submittedName>
        <fullName evidence="4">Amidase</fullName>
    </submittedName>
</protein>
<dbReference type="InterPro" id="IPR020556">
    <property type="entry name" value="Amidase_CS"/>
</dbReference>
<dbReference type="InterPro" id="IPR036928">
    <property type="entry name" value="AS_sf"/>
</dbReference>
<evidence type="ECO:0000259" key="3">
    <source>
        <dbReference type="Pfam" id="PF01425"/>
    </source>
</evidence>
<name>A0ABX1C1U5_9ACTN</name>
<reference evidence="4 5" key="1">
    <citation type="submission" date="2020-03" db="EMBL/GenBank/DDBJ databases">
        <title>WGS of actinomycetes isolated from Thailand.</title>
        <authorList>
            <person name="Thawai C."/>
        </authorList>
    </citation>
    <scope>NUCLEOTIDE SEQUENCE [LARGE SCALE GENOMIC DNA]</scope>
    <source>
        <strain evidence="4 5">PLAI 1-29</strain>
    </source>
</reference>
<feature type="region of interest" description="Disordered" evidence="2">
    <location>
        <begin position="139"/>
        <end position="173"/>
    </location>
</feature>
<sequence>MAEPHELTMLEQAAALRAGELSPVELAEHYLRRIERLDGSVGAYLTVTADRALADARRAAGLLARGASGGGEAAAGAGLPPLLGVPLPVKDLDPVPGVRCTYGSAAFAGHVVPERPPGGEPAVVTRLREAGTVLLGKTNTPEFGLPAYTESRVGPPARSPHDPSRGAGGSSGGAAAAVAAGLAPAAQGSDGGGSIRIPASCCGLVGIKPSRGRVSTAPAGDVSGLPTAGPLARTVRDAAALLDVMAGPAPGDPVPLAAPDTSFLRWCERAPGRLRIARWAEPDVPGVTVEPEVLAVYERTSALLAGLGHEVVDVAQPLRPGDRDAFTPVWSVLAALAPVPAEREDALLPLTRWLRERGRAATGVEYARALNAMQKAGRRLAAAVAPYDAVLMPTLARLPVPVGALRDDADPAADFAAQTAFTPFTAPWNIAGLPAVSLPAGWTDGGLPVGMMLGAAHGAEGPLLALAAQVEAAVAPELRPWGWGARPRVW</sequence>
<evidence type="ECO:0000313" key="5">
    <source>
        <dbReference type="Proteomes" id="UP000695264"/>
    </source>
</evidence>